<dbReference type="Proteomes" id="UP000199599">
    <property type="component" value="Unassembled WGS sequence"/>
</dbReference>
<dbReference type="SUPFAM" id="SSF53590">
    <property type="entry name" value="Nucleoside hydrolase"/>
    <property type="match status" value="1"/>
</dbReference>
<proteinExistence type="predicted"/>
<dbReference type="GO" id="GO:0005829">
    <property type="term" value="C:cytosol"/>
    <property type="evidence" value="ECO:0007669"/>
    <property type="project" value="TreeGrafter"/>
</dbReference>
<dbReference type="GO" id="GO:0008477">
    <property type="term" value="F:purine nucleosidase activity"/>
    <property type="evidence" value="ECO:0007669"/>
    <property type="project" value="TreeGrafter"/>
</dbReference>
<dbReference type="RefSeq" id="WP_090093437.1">
    <property type="nucleotide sequence ID" value="NZ_CBCRVU010000001.1"/>
</dbReference>
<evidence type="ECO:0000313" key="4">
    <source>
        <dbReference type="EMBL" id="SFD51195.1"/>
    </source>
</evidence>
<organism evidence="4 5">
    <name type="scientific">Lactobacillus bombicola</name>
    <dbReference type="NCBI Taxonomy" id="1505723"/>
    <lineage>
        <taxon>Bacteria</taxon>
        <taxon>Bacillati</taxon>
        <taxon>Bacillota</taxon>
        <taxon>Bacilli</taxon>
        <taxon>Lactobacillales</taxon>
        <taxon>Lactobacillaceae</taxon>
        <taxon>Lactobacillus</taxon>
    </lineage>
</organism>
<name>A0A1I1SXJ5_9LACO</name>
<dbReference type="PANTHER" id="PTHR12304:SF15">
    <property type="entry name" value="NON-SPECIFIC RIBONUCLEOSIDE HYDROLASE RIHC"/>
    <property type="match status" value="1"/>
</dbReference>
<evidence type="ECO:0000256" key="1">
    <source>
        <dbReference type="ARBA" id="ARBA00022801"/>
    </source>
</evidence>
<dbReference type="InterPro" id="IPR023186">
    <property type="entry name" value="IUNH"/>
</dbReference>
<dbReference type="InterPro" id="IPR001910">
    <property type="entry name" value="Inosine/uridine_hydrolase_dom"/>
</dbReference>
<keyword evidence="2" id="KW-0326">Glycosidase</keyword>
<feature type="domain" description="Inosine/uridine-preferring nucleoside hydrolase" evidence="3">
    <location>
        <begin position="6"/>
        <end position="294"/>
    </location>
</feature>
<sequence length="309" mass="33498">MTKKPLIISTDPGIDDVVALTIALFSAKLDVKLIAATWGNVPLANTLVNTLKLEAFLKTKVPVVSGATCPLLRQAIDASDVHGKNGLAGYEFPAADQSLLQPGLAASAIHQVVEQSSEKVTLMQIGPATDFALYFRQFPEDLAKIEQLVIMGGAIGRGNWGPYSEYNVAGDPEAAQIVFSSGVKTLLAPLELGHQAYITQETLQEIKQIGDVGDMLYNIMTNLHDETETDGREIYDALAAGMLIEPDMYTFKPAYVVIDTKSSNAYGASMIDFDNFFGQQPNVQVGVKINQTVFASWLVNEITKAEQLR</sequence>
<accession>A0A1I1SXJ5</accession>
<evidence type="ECO:0000259" key="3">
    <source>
        <dbReference type="Pfam" id="PF01156"/>
    </source>
</evidence>
<dbReference type="Gene3D" id="3.90.245.10">
    <property type="entry name" value="Ribonucleoside hydrolase-like"/>
    <property type="match status" value="1"/>
</dbReference>
<evidence type="ECO:0000313" key="5">
    <source>
        <dbReference type="Proteomes" id="UP000199599"/>
    </source>
</evidence>
<dbReference type="GO" id="GO:0006152">
    <property type="term" value="P:purine nucleoside catabolic process"/>
    <property type="evidence" value="ECO:0007669"/>
    <property type="project" value="TreeGrafter"/>
</dbReference>
<keyword evidence="1 4" id="KW-0378">Hydrolase</keyword>
<evidence type="ECO:0000256" key="2">
    <source>
        <dbReference type="ARBA" id="ARBA00023295"/>
    </source>
</evidence>
<dbReference type="Pfam" id="PF01156">
    <property type="entry name" value="IU_nuc_hydro"/>
    <property type="match status" value="1"/>
</dbReference>
<dbReference type="AlphaFoldDB" id="A0A1I1SXJ5"/>
<dbReference type="STRING" id="1505723.SAMN04487792_1188"/>
<dbReference type="CDD" id="cd02651">
    <property type="entry name" value="nuc_hydro_IU_UC_XIUA"/>
    <property type="match status" value="1"/>
</dbReference>
<dbReference type="InterPro" id="IPR036452">
    <property type="entry name" value="Ribo_hydro-like"/>
</dbReference>
<protein>
    <submittedName>
        <fullName evidence="4">Non-specific riboncleoside hydrolase</fullName>
    </submittedName>
</protein>
<gene>
    <name evidence="4" type="ORF">SAMN04487792_1188</name>
</gene>
<reference evidence="5" key="1">
    <citation type="submission" date="2016-10" db="EMBL/GenBank/DDBJ databases">
        <authorList>
            <person name="Varghese N."/>
            <person name="Submissions S."/>
        </authorList>
    </citation>
    <scope>NUCLEOTIDE SEQUENCE [LARGE SCALE GENOMIC DNA]</scope>
    <source>
        <strain evidence="5">R-53102</strain>
    </source>
</reference>
<dbReference type="EMBL" id="FOMN01000006">
    <property type="protein sequence ID" value="SFD51195.1"/>
    <property type="molecule type" value="Genomic_DNA"/>
</dbReference>
<dbReference type="PANTHER" id="PTHR12304">
    <property type="entry name" value="INOSINE-URIDINE PREFERRING NUCLEOSIDE HYDROLASE"/>
    <property type="match status" value="1"/>
</dbReference>